<comment type="caution">
    <text evidence="1">The sequence shown here is derived from an EMBL/GenBank/DDBJ whole genome shotgun (WGS) entry which is preliminary data.</text>
</comment>
<reference evidence="1 2" key="1">
    <citation type="submission" date="2019-02" db="EMBL/GenBank/DDBJ databases">
        <title>Genome sequence of the sea-ice species Brumimicrobium glaciale.</title>
        <authorList>
            <person name="Bowman J.P."/>
        </authorList>
    </citation>
    <scope>NUCLEOTIDE SEQUENCE [LARGE SCALE GENOMIC DNA]</scope>
    <source>
        <strain evidence="1 2">IC156</strain>
    </source>
</reference>
<accession>A0A4Q4KHN3</accession>
<dbReference type="Proteomes" id="UP000293952">
    <property type="component" value="Unassembled WGS sequence"/>
</dbReference>
<keyword evidence="2" id="KW-1185">Reference proteome</keyword>
<dbReference type="OrthoDB" id="1442561at2"/>
<protein>
    <recommendedName>
        <fullName evidence="3">Lipoprotein</fullName>
    </recommendedName>
</protein>
<sequence length="166" mass="18359">MKNLLLLALSSLLFTSCYHRIGDLTLVSNQNYDSSEEYVMIAQNVEGKAKSKKGDPLETAIDNVVIENNGNHLRNAKIFVKKNGQVIKVVGDVYGDKRYLVDVVTSVVKDVKLEIGDTVSFKSHGRILEGKILGLNSEAAIVEFTNSMKKTVKKEIKFADLTKLGK</sequence>
<evidence type="ECO:0000313" key="1">
    <source>
        <dbReference type="EMBL" id="RYM32358.1"/>
    </source>
</evidence>
<organism evidence="1 2">
    <name type="scientific">Brumimicrobium glaciale</name>
    <dbReference type="NCBI Taxonomy" id="200475"/>
    <lineage>
        <taxon>Bacteria</taxon>
        <taxon>Pseudomonadati</taxon>
        <taxon>Bacteroidota</taxon>
        <taxon>Flavobacteriia</taxon>
        <taxon>Flavobacteriales</taxon>
        <taxon>Crocinitomicaceae</taxon>
        <taxon>Brumimicrobium</taxon>
    </lineage>
</organism>
<dbReference type="AlphaFoldDB" id="A0A4Q4KHN3"/>
<dbReference type="RefSeq" id="WP_130094468.1">
    <property type="nucleotide sequence ID" value="NZ_SETE01000006.1"/>
</dbReference>
<dbReference type="PROSITE" id="PS51257">
    <property type="entry name" value="PROKAR_LIPOPROTEIN"/>
    <property type="match status" value="1"/>
</dbReference>
<evidence type="ECO:0008006" key="3">
    <source>
        <dbReference type="Google" id="ProtNLM"/>
    </source>
</evidence>
<gene>
    <name evidence="1" type="ORF">ERX46_13830</name>
</gene>
<evidence type="ECO:0000313" key="2">
    <source>
        <dbReference type="Proteomes" id="UP000293952"/>
    </source>
</evidence>
<name>A0A4Q4KHN3_9FLAO</name>
<proteinExistence type="predicted"/>
<dbReference type="EMBL" id="SETE01000006">
    <property type="protein sequence ID" value="RYM32358.1"/>
    <property type="molecule type" value="Genomic_DNA"/>
</dbReference>